<dbReference type="InterPro" id="IPR004835">
    <property type="entry name" value="Chitin_synth"/>
</dbReference>
<dbReference type="Gene3D" id="3.90.550.10">
    <property type="entry name" value="Spore Coat Polysaccharide Biosynthesis Protein SpsA, Chain A"/>
    <property type="match status" value="1"/>
</dbReference>
<keyword evidence="10" id="KW-1185">Reference proteome</keyword>
<feature type="region of interest" description="Disordered" evidence="7">
    <location>
        <begin position="518"/>
        <end position="543"/>
    </location>
</feature>
<feature type="transmembrane region" description="Helical" evidence="8">
    <location>
        <begin position="780"/>
        <end position="798"/>
    </location>
</feature>
<protein>
    <recommendedName>
        <fullName evidence="2">chitin synthase</fullName>
        <ecNumber evidence="2">2.4.1.16</ecNumber>
    </recommendedName>
</protein>
<gene>
    <name evidence="9" type="ORF">MCOR_24951</name>
</gene>
<name>A0A6J8C0G6_MYTCO</name>
<evidence type="ECO:0000256" key="2">
    <source>
        <dbReference type="ARBA" id="ARBA00012543"/>
    </source>
</evidence>
<keyword evidence="4 8" id="KW-0812">Transmembrane</keyword>
<dbReference type="Proteomes" id="UP000507470">
    <property type="component" value="Unassembled WGS sequence"/>
</dbReference>
<proteinExistence type="predicted"/>
<feature type="transmembrane region" description="Helical" evidence="8">
    <location>
        <begin position="852"/>
        <end position="872"/>
    </location>
</feature>
<feature type="transmembrane region" description="Helical" evidence="8">
    <location>
        <begin position="176"/>
        <end position="194"/>
    </location>
</feature>
<evidence type="ECO:0000256" key="5">
    <source>
        <dbReference type="ARBA" id="ARBA00022989"/>
    </source>
</evidence>
<feature type="transmembrane region" description="Helical" evidence="8">
    <location>
        <begin position="299"/>
        <end position="318"/>
    </location>
</feature>
<dbReference type="AlphaFoldDB" id="A0A6J8C0G6"/>
<dbReference type="EC" id="2.4.1.16" evidence="2"/>
<reference evidence="9 10" key="1">
    <citation type="submission" date="2020-06" db="EMBL/GenBank/DDBJ databases">
        <authorList>
            <person name="Li R."/>
            <person name="Bekaert M."/>
        </authorList>
    </citation>
    <scope>NUCLEOTIDE SEQUENCE [LARGE SCALE GENOMIC DNA]</scope>
    <source>
        <strain evidence="10">wild</strain>
    </source>
</reference>
<organism evidence="9 10">
    <name type="scientific">Mytilus coruscus</name>
    <name type="common">Sea mussel</name>
    <dbReference type="NCBI Taxonomy" id="42192"/>
    <lineage>
        <taxon>Eukaryota</taxon>
        <taxon>Metazoa</taxon>
        <taxon>Spiralia</taxon>
        <taxon>Lophotrochozoa</taxon>
        <taxon>Mollusca</taxon>
        <taxon>Bivalvia</taxon>
        <taxon>Autobranchia</taxon>
        <taxon>Pteriomorphia</taxon>
        <taxon>Mytilida</taxon>
        <taxon>Mytiloidea</taxon>
        <taxon>Mytilidae</taxon>
        <taxon>Mytilinae</taxon>
        <taxon>Mytilus</taxon>
    </lineage>
</organism>
<keyword evidence="9" id="KW-0808">Transferase</keyword>
<dbReference type="GO" id="GO:0004100">
    <property type="term" value="F:chitin synthase activity"/>
    <property type="evidence" value="ECO:0007669"/>
    <property type="project" value="UniProtKB-EC"/>
</dbReference>
<dbReference type="PANTHER" id="PTHR22914:SF41">
    <property type="entry name" value="CHITIN SYNTHASE 7"/>
    <property type="match status" value="1"/>
</dbReference>
<feature type="transmembrane region" description="Helical" evidence="8">
    <location>
        <begin position="80"/>
        <end position="99"/>
    </location>
</feature>
<dbReference type="OrthoDB" id="10343831at2759"/>
<feature type="transmembrane region" description="Helical" evidence="8">
    <location>
        <begin position="144"/>
        <end position="164"/>
    </location>
</feature>
<dbReference type="Pfam" id="PF03142">
    <property type="entry name" value="Chitin_synth_2"/>
    <property type="match status" value="1"/>
</dbReference>
<evidence type="ECO:0000256" key="1">
    <source>
        <dbReference type="ARBA" id="ARBA00004141"/>
    </source>
</evidence>
<evidence type="ECO:0000256" key="3">
    <source>
        <dbReference type="ARBA" id="ARBA00022676"/>
    </source>
</evidence>
<dbReference type="InterPro" id="IPR029044">
    <property type="entry name" value="Nucleotide-diphossugar_trans"/>
</dbReference>
<dbReference type="EMBL" id="CACVKT020004375">
    <property type="protein sequence ID" value="CAC5389815.1"/>
    <property type="molecule type" value="Genomic_DNA"/>
</dbReference>
<feature type="transmembrane region" description="Helical" evidence="8">
    <location>
        <begin position="810"/>
        <end position="832"/>
    </location>
</feature>
<feature type="transmembrane region" description="Helical" evidence="8">
    <location>
        <begin position="111"/>
        <end position="132"/>
    </location>
</feature>
<keyword evidence="5 8" id="KW-1133">Transmembrane helix</keyword>
<keyword evidence="3 9" id="KW-0328">Glycosyltransferase</keyword>
<evidence type="ECO:0000256" key="4">
    <source>
        <dbReference type="ARBA" id="ARBA00022692"/>
    </source>
</evidence>
<dbReference type="GO" id="GO:0071944">
    <property type="term" value="C:cell periphery"/>
    <property type="evidence" value="ECO:0007669"/>
    <property type="project" value="TreeGrafter"/>
</dbReference>
<feature type="transmembrane region" description="Helical" evidence="8">
    <location>
        <begin position="17"/>
        <end position="35"/>
    </location>
</feature>
<dbReference type="GO" id="GO:0016020">
    <property type="term" value="C:membrane"/>
    <property type="evidence" value="ECO:0007669"/>
    <property type="project" value="UniProtKB-SubCell"/>
</dbReference>
<feature type="transmembrane region" description="Helical" evidence="8">
    <location>
        <begin position="910"/>
        <end position="936"/>
    </location>
</feature>
<accession>A0A6J8C0G6</accession>
<sequence>MTQICVDHRIENGNRKSVTLLVVFFPYFASLLSQIWKSSFSTGRKWKEWPHWRSLLLGVISSVAESYMLTSLVWSYLWKIPGFLLLGVLHSGMIFSLFPTGMKNNTKTTRFIHTLLVLVFISCIIACFVLLVTTDRMTAKESGLTFFFLVTISIIITLRYQKFIHTTVDRGTQNSALLYIILKMLTCVFTVYFLQRKSSTNELISLKSFFETLYFPNTKNLCLCVSILLTSFLCQCVKYFNARTKVARYVVHLPIYLSSIIMSSVLVLTFSSVIDISNISWASTIGPSSKEIKVSADNIALYGTVAGLLLLPILLDILNDRIILSNEFSMYEAVLTTQHLLSRTYNTIKATPFNISGNNKRNVRRVFICTTMYQESQIEMDRLLASIRNVSVSKLLKRENVVLESHIFLDNGADGQNIKQFGLQLLGLIEENLLTDRDQGVMLYSPYGIQLSWKIDNEMPLFVHLKDVSKVNAKKRWSQVMYMKYVLNYRSSNFRKSSENMSKNSSYASLLSVESMDSSNEKRKATQNNLTVPDNKSKSLIKDNESEITSVETQTTTVSYVEIFIGDTSSIENLSVKNGLSNRIYTITDSEQIYHEEFKFDCDDYILATDADMTFVDTSIMDVLHMCESDPNVGVVCGRTRPKGVHIHPIVWLQMFDYAKDFWTIKSSQNIIGSVMCCPGCFSMYKVNAVREVVDEYSGPVENMTDIFTKDNGEDRWMCTLLMLKGWKLRYSSNARNTTFCPEDTYEFMKQRRRWLLSDYANAILVIRKLRALLSTNDAFSVLYALYLLELFLIMLLYPGSTIVMMSLGLELAVGSPLIVVTPVIVAIVVAYCLMLLSKVVPTVQLIVTKVLIMVFGAGTVCIFVASTVIIFKDLAKGFQVGHFEHAEGFLFMFILGSYIYGAILYPTDMWILITGVVYLFFIPFMNMILPLYAICNIVDQSWGTRDNQTATVPKFLHLPKIKRKMKKRRKLQNGTCVLHLQT</sequence>
<feature type="transmembrane region" description="Helical" evidence="8">
    <location>
        <begin position="884"/>
        <end position="904"/>
    </location>
</feature>
<dbReference type="PANTHER" id="PTHR22914">
    <property type="entry name" value="CHITIN SYNTHASE"/>
    <property type="match status" value="1"/>
</dbReference>
<dbReference type="GO" id="GO:0006031">
    <property type="term" value="P:chitin biosynthetic process"/>
    <property type="evidence" value="ECO:0007669"/>
    <property type="project" value="TreeGrafter"/>
</dbReference>
<dbReference type="SUPFAM" id="SSF53448">
    <property type="entry name" value="Nucleotide-diphospho-sugar transferases"/>
    <property type="match status" value="1"/>
</dbReference>
<keyword evidence="6 8" id="KW-0472">Membrane</keyword>
<evidence type="ECO:0000313" key="10">
    <source>
        <dbReference type="Proteomes" id="UP000507470"/>
    </source>
</evidence>
<evidence type="ECO:0000313" key="9">
    <source>
        <dbReference type="EMBL" id="CAC5389815.1"/>
    </source>
</evidence>
<feature type="transmembrane region" description="Helical" evidence="8">
    <location>
        <begin position="255"/>
        <end position="279"/>
    </location>
</feature>
<comment type="subcellular location">
    <subcellularLocation>
        <location evidence="1">Membrane</location>
        <topology evidence="1">Multi-pass membrane protein</topology>
    </subcellularLocation>
</comment>
<evidence type="ECO:0000256" key="8">
    <source>
        <dbReference type="SAM" id="Phobius"/>
    </source>
</evidence>
<evidence type="ECO:0000256" key="6">
    <source>
        <dbReference type="ARBA" id="ARBA00023136"/>
    </source>
</evidence>
<feature type="transmembrane region" description="Helical" evidence="8">
    <location>
        <begin position="214"/>
        <end position="234"/>
    </location>
</feature>
<evidence type="ECO:0000256" key="7">
    <source>
        <dbReference type="SAM" id="MobiDB-lite"/>
    </source>
</evidence>